<dbReference type="PROSITE" id="PS51340">
    <property type="entry name" value="MOSC"/>
    <property type="match status" value="1"/>
</dbReference>
<dbReference type="EMBL" id="JBIAZU010000003">
    <property type="protein sequence ID" value="MFF5291200.1"/>
    <property type="molecule type" value="Genomic_DNA"/>
</dbReference>
<evidence type="ECO:0000313" key="2">
    <source>
        <dbReference type="EMBL" id="MFF5291200.1"/>
    </source>
</evidence>
<organism evidence="2 3">
    <name type="scientific">Paractinoplanes globisporus</name>
    <dbReference type="NCBI Taxonomy" id="113565"/>
    <lineage>
        <taxon>Bacteria</taxon>
        <taxon>Bacillati</taxon>
        <taxon>Actinomycetota</taxon>
        <taxon>Actinomycetes</taxon>
        <taxon>Micromonosporales</taxon>
        <taxon>Micromonosporaceae</taxon>
        <taxon>Paractinoplanes</taxon>
    </lineage>
</organism>
<dbReference type="Proteomes" id="UP001602245">
    <property type="component" value="Unassembled WGS sequence"/>
</dbReference>
<dbReference type="SUPFAM" id="SSF141673">
    <property type="entry name" value="MOSC N-terminal domain-like"/>
    <property type="match status" value="1"/>
</dbReference>
<sequence length="268" mass="28987">MRITSLHTYPVKGCHRIDHDVARVEPWGLAGDRRWLMVDADGVGITQRITPRLTQLRVRPRPGGLELAAPGMPDLSVDEPADGPKEFVRVFSSHLATPGRIAETAWTSEFLGRPAKLVWQADAGSRAVGGREAEGEPVSFADGYPMLLANKASLSALNDWLVEAGEEAVPMTRFRPNLVIGGAPAWAEDDWSDREVRLRAGDVLLRAGPGCPRCLVTTIDQESGEKGKEPLRILGRYRNIGGGLLFAINLIPASGGSLRVGDEVTVLD</sequence>
<dbReference type="Pfam" id="PF03476">
    <property type="entry name" value="MOSC_N"/>
    <property type="match status" value="1"/>
</dbReference>
<protein>
    <submittedName>
        <fullName evidence="2">MOSC domain-containing protein</fullName>
    </submittedName>
</protein>
<proteinExistence type="predicted"/>
<feature type="domain" description="MOSC" evidence="1">
    <location>
        <begin position="120"/>
        <end position="267"/>
    </location>
</feature>
<dbReference type="PANTHER" id="PTHR14237:SF19">
    <property type="entry name" value="MITOCHONDRIAL AMIDOXIME REDUCING COMPONENT 1"/>
    <property type="match status" value="1"/>
</dbReference>
<reference evidence="2 3" key="1">
    <citation type="submission" date="2024-10" db="EMBL/GenBank/DDBJ databases">
        <title>The Natural Products Discovery Center: Release of the First 8490 Sequenced Strains for Exploring Actinobacteria Biosynthetic Diversity.</title>
        <authorList>
            <person name="Kalkreuter E."/>
            <person name="Kautsar S.A."/>
            <person name="Yang D."/>
            <person name="Bader C.D."/>
            <person name="Teijaro C.N."/>
            <person name="Fluegel L."/>
            <person name="Davis C.M."/>
            <person name="Simpson J.R."/>
            <person name="Lauterbach L."/>
            <person name="Steele A.D."/>
            <person name="Gui C."/>
            <person name="Meng S."/>
            <person name="Li G."/>
            <person name="Viehrig K."/>
            <person name="Ye F."/>
            <person name="Su P."/>
            <person name="Kiefer A.F."/>
            <person name="Nichols A."/>
            <person name="Cepeda A.J."/>
            <person name="Yan W."/>
            <person name="Fan B."/>
            <person name="Jiang Y."/>
            <person name="Adhikari A."/>
            <person name="Zheng C.-J."/>
            <person name="Schuster L."/>
            <person name="Cowan T.M."/>
            <person name="Smanski M.J."/>
            <person name="Chevrette M.G."/>
            <person name="De Carvalho L.P.S."/>
            <person name="Shen B."/>
        </authorList>
    </citation>
    <scope>NUCLEOTIDE SEQUENCE [LARGE SCALE GENOMIC DNA]</scope>
    <source>
        <strain evidence="2 3">NPDC000087</strain>
    </source>
</reference>
<name>A0ABW6WD25_9ACTN</name>
<dbReference type="RefSeq" id="WP_020514241.1">
    <property type="nucleotide sequence ID" value="NZ_JBIAZU010000003.1"/>
</dbReference>
<dbReference type="InterPro" id="IPR005303">
    <property type="entry name" value="MOCOS_middle"/>
</dbReference>
<dbReference type="InterPro" id="IPR005302">
    <property type="entry name" value="MoCF_Sase_C"/>
</dbReference>
<dbReference type="PANTHER" id="PTHR14237">
    <property type="entry name" value="MOLYBDOPTERIN COFACTOR SULFURASE MOSC"/>
    <property type="match status" value="1"/>
</dbReference>
<comment type="caution">
    <text evidence="2">The sequence shown here is derived from an EMBL/GenBank/DDBJ whole genome shotgun (WGS) entry which is preliminary data.</text>
</comment>
<gene>
    <name evidence="2" type="ORF">ACFY35_17295</name>
</gene>
<dbReference type="Pfam" id="PF03473">
    <property type="entry name" value="MOSC"/>
    <property type="match status" value="1"/>
</dbReference>
<evidence type="ECO:0000313" key="3">
    <source>
        <dbReference type="Proteomes" id="UP001602245"/>
    </source>
</evidence>
<dbReference type="InterPro" id="IPR011037">
    <property type="entry name" value="Pyrv_Knase-like_insert_dom_sf"/>
</dbReference>
<accession>A0ABW6WD25</accession>
<keyword evidence="3" id="KW-1185">Reference proteome</keyword>
<dbReference type="SUPFAM" id="SSF50800">
    <property type="entry name" value="PK beta-barrel domain-like"/>
    <property type="match status" value="1"/>
</dbReference>
<evidence type="ECO:0000259" key="1">
    <source>
        <dbReference type="PROSITE" id="PS51340"/>
    </source>
</evidence>